<evidence type="ECO:0000256" key="7">
    <source>
        <dbReference type="ARBA" id="ARBA00022918"/>
    </source>
</evidence>
<reference evidence="9 10" key="1">
    <citation type="submission" date="2024-02" db="EMBL/GenBank/DDBJ databases">
        <title>High-quality chromosome-scale genome assembly of Pensacola bahiagrass (Paspalum notatum Flugge var. saurae).</title>
        <authorList>
            <person name="Vega J.M."/>
            <person name="Podio M."/>
            <person name="Orjuela J."/>
            <person name="Siena L.A."/>
            <person name="Pessino S.C."/>
            <person name="Combes M.C."/>
            <person name="Mariac C."/>
            <person name="Albertini E."/>
            <person name="Pupilli F."/>
            <person name="Ortiz J.P.A."/>
            <person name="Leblanc O."/>
        </authorList>
    </citation>
    <scope>NUCLEOTIDE SEQUENCE [LARGE SCALE GENOMIC DNA]</scope>
    <source>
        <strain evidence="9">R1</strain>
        <tissue evidence="9">Leaf</tissue>
    </source>
</reference>
<keyword evidence="5" id="KW-0255">Endonuclease</keyword>
<keyword evidence="10" id="KW-1185">Reference proteome</keyword>
<evidence type="ECO:0000256" key="2">
    <source>
        <dbReference type="ARBA" id="ARBA00022679"/>
    </source>
</evidence>
<dbReference type="Pfam" id="PF17921">
    <property type="entry name" value="Integrase_H2C2"/>
    <property type="match status" value="1"/>
</dbReference>
<organism evidence="9 10">
    <name type="scientific">Paspalum notatum var. saurae</name>
    <dbReference type="NCBI Taxonomy" id="547442"/>
    <lineage>
        <taxon>Eukaryota</taxon>
        <taxon>Viridiplantae</taxon>
        <taxon>Streptophyta</taxon>
        <taxon>Embryophyta</taxon>
        <taxon>Tracheophyta</taxon>
        <taxon>Spermatophyta</taxon>
        <taxon>Magnoliopsida</taxon>
        <taxon>Liliopsida</taxon>
        <taxon>Poales</taxon>
        <taxon>Poaceae</taxon>
        <taxon>PACMAD clade</taxon>
        <taxon>Panicoideae</taxon>
        <taxon>Andropogonodae</taxon>
        <taxon>Paspaleae</taxon>
        <taxon>Paspalinae</taxon>
        <taxon>Paspalum</taxon>
    </lineage>
</organism>
<dbReference type="Gene3D" id="1.10.340.70">
    <property type="match status" value="1"/>
</dbReference>
<dbReference type="PANTHER" id="PTHR35046:SF9">
    <property type="entry name" value="RNA-DIRECTED DNA POLYMERASE"/>
    <property type="match status" value="1"/>
</dbReference>
<accession>A0AAQ3UH06</accession>
<evidence type="ECO:0000313" key="9">
    <source>
        <dbReference type="EMBL" id="WVZ90005.1"/>
    </source>
</evidence>
<dbReference type="Gene3D" id="3.30.70.270">
    <property type="match status" value="2"/>
</dbReference>
<dbReference type="CDD" id="cd01647">
    <property type="entry name" value="RT_LTR"/>
    <property type="match status" value="1"/>
</dbReference>
<dbReference type="InterPro" id="IPR043502">
    <property type="entry name" value="DNA/RNA_pol_sf"/>
</dbReference>
<dbReference type="SUPFAM" id="SSF56672">
    <property type="entry name" value="DNA/RNA polymerases"/>
    <property type="match status" value="1"/>
</dbReference>
<sequence length="518" mass="59787">MFFQKKHQLDFLLCEALSIKLISSLGLHFQTVHHTGPTLKKPKKFKGNLSPCAVPVILVPKKDGSWRMCVDCRAINNITVRYRHPIPRLYDMLDELSGSMIFSKIDLRSGYHQIRMNVGDEWKTAFKTKFGLYEWLVMPFGLTNAPSTFMRLMNHVLRSFIGKFVVVYFDDILIFSKTLEEHVEHIRQVLDVLRKEKLIANLEKCTFCTDQVVFLGFVVSGQGIHVDESKVKAIKEWPTPENVSEVRSFHGLASFYKRFVKDFSTIAAPLNELTKKPQETAFQELKKCLTEAPLLVLPDFTKTFEVECDASGIGIGGVLMQGGKPVAYFSEKLSGAQLNYLVYEKELYALVRVLETWQHYLWPKEFVIHSDHEALKYLKGQAKLNRRHAKWVEFIETFPYVVKYKKGKDNFVADALSRKHILLNQLEVKEAHAGGLMGHFGWKKTYEMLADHFYWPKMRRDVERLVQRCVTCHKAKSKLNPYGLYTPLPVPSIPWADISMDFVLGLPRTKRGRDSIFV</sequence>
<evidence type="ECO:0000256" key="1">
    <source>
        <dbReference type="ARBA" id="ARBA00022670"/>
    </source>
</evidence>
<gene>
    <name evidence="9" type="ORF">U9M48_036343</name>
</gene>
<keyword evidence="2" id="KW-0808">Transferase</keyword>
<protein>
    <recommendedName>
        <fullName evidence="8">Reverse transcriptase domain-containing protein</fullName>
    </recommendedName>
</protein>
<evidence type="ECO:0000259" key="8">
    <source>
        <dbReference type="PROSITE" id="PS50878"/>
    </source>
</evidence>
<dbReference type="CDD" id="cd09274">
    <property type="entry name" value="RNase_HI_RT_Ty3"/>
    <property type="match status" value="1"/>
</dbReference>
<dbReference type="InterPro" id="IPR041588">
    <property type="entry name" value="Integrase_H2C2"/>
</dbReference>
<dbReference type="InterPro" id="IPR041373">
    <property type="entry name" value="RT_RNaseH"/>
</dbReference>
<dbReference type="Proteomes" id="UP001341281">
    <property type="component" value="Chromosome 08"/>
</dbReference>
<evidence type="ECO:0000313" key="10">
    <source>
        <dbReference type="Proteomes" id="UP001341281"/>
    </source>
</evidence>
<name>A0AAQ3UH06_PASNO</name>
<dbReference type="Pfam" id="PF17917">
    <property type="entry name" value="RT_RNaseH"/>
    <property type="match status" value="1"/>
</dbReference>
<dbReference type="InterPro" id="IPR043128">
    <property type="entry name" value="Rev_trsase/Diguanyl_cyclase"/>
</dbReference>
<dbReference type="PROSITE" id="PS50878">
    <property type="entry name" value="RT_POL"/>
    <property type="match status" value="1"/>
</dbReference>
<dbReference type="FunFam" id="3.10.10.10:FF:000007">
    <property type="entry name" value="Retrovirus-related Pol polyprotein from transposon 17.6-like Protein"/>
    <property type="match status" value="1"/>
</dbReference>
<dbReference type="AlphaFoldDB" id="A0AAQ3UH06"/>
<dbReference type="Pfam" id="PF00078">
    <property type="entry name" value="RVT_1"/>
    <property type="match status" value="1"/>
</dbReference>
<dbReference type="GO" id="GO:0003964">
    <property type="term" value="F:RNA-directed DNA polymerase activity"/>
    <property type="evidence" value="ECO:0007669"/>
    <property type="project" value="UniProtKB-KW"/>
</dbReference>
<proteinExistence type="predicted"/>
<dbReference type="FunFam" id="3.30.70.270:FF:000020">
    <property type="entry name" value="Transposon Tf2-6 polyprotein-like Protein"/>
    <property type="match status" value="1"/>
</dbReference>
<keyword evidence="1" id="KW-0645">Protease</keyword>
<feature type="non-terminal residue" evidence="9">
    <location>
        <position position="518"/>
    </location>
</feature>
<evidence type="ECO:0000256" key="6">
    <source>
        <dbReference type="ARBA" id="ARBA00022801"/>
    </source>
</evidence>
<evidence type="ECO:0000256" key="3">
    <source>
        <dbReference type="ARBA" id="ARBA00022695"/>
    </source>
</evidence>
<dbReference type="EMBL" id="CP144752">
    <property type="protein sequence ID" value="WVZ90005.1"/>
    <property type="molecule type" value="Genomic_DNA"/>
</dbReference>
<dbReference type="GO" id="GO:0008233">
    <property type="term" value="F:peptidase activity"/>
    <property type="evidence" value="ECO:0007669"/>
    <property type="project" value="UniProtKB-KW"/>
</dbReference>
<dbReference type="Gene3D" id="3.10.10.10">
    <property type="entry name" value="HIV Type 1 Reverse Transcriptase, subunit A, domain 1"/>
    <property type="match status" value="1"/>
</dbReference>
<dbReference type="GO" id="GO:0006508">
    <property type="term" value="P:proteolysis"/>
    <property type="evidence" value="ECO:0007669"/>
    <property type="project" value="UniProtKB-KW"/>
</dbReference>
<dbReference type="FunFam" id="1.10.340.70:FF:000001">
    <property type="entry name" value="Retrovirus-related Pol polyprotein from transposon gypsy-like Protein"/>
    <property type="match status" value="1"/>
</dbReference>
<dbReference type="PANTHER" id="PTHR35046">
    <property type="entry name" value="ZINC KNUCKLE (CCHC-TYPE) FAMILY PROTEIN"/>
    <property type="match status" value="1"/>
</dbReference>
<keyword evidence="3" id="KW-0548">Nucleotidyltransferase</keyword>
<evidence type="ECO:0000256" key="5">
    <source>
        <dbReference type="ARBA" id="ARBA00022759"/>
    </source>
</evidence>
<dbReference type="GO" id="GO:0004519">
    <property type="term" value="F:endonuclease activity"/>
    <property type="evidence" value="ECO:0007669"/>
    <property type="project" value="UniProtKB-KW"/>
</dbReference>
<feature type="domain" description="Reverse transcriptase" evidence="8">
    <location>
        <begin position="40"/>
        <end position="219"/>
    </location>
</feature>
<keyword evidence="4" id="KW-0540">Nuclease</keyword>
<keyword evidence="6" id="KW-0378">Hydrolase</keyword>
<evidence type="ECO:0000256" key="4">
    <source>
        <dbReference type="ARBA" id="ARBA00022722"/>
    </source>
</evidence>
<dbReference type="InterPro" id="IPR000477">
    <property type="entry name" value="RT_dom"/>
</dbReference>
<keyword evidence="7" id="KW-0695">RNA-directed DNA polymerase</keyword>